<dbReference type="Proteomes" id="UP001234989">
    <property type="component" value="Chromosome 8"/>
</dbReference>
<keyword evidence="3" id="KW-1185">Reference proteome</keyword>
<dbReference type="PANTHER" id="PTHR46890:SF50">
    <property type="entry name" value="RNA-DIRECTED DNA POLYMERASE, EUKARYOTA, REVERSE TRANSCRIPTASE ZINC-BINDING DOMAIN PROTEIN-RELATED"/>
    <property type="match status" value="1"/>
</dbReference>
<dbReference type="PANTHER" id="PTHR46890">
    <property type="entry name" value="NON-LTR RETROLELEMENT REVERSE TRANSCRIPTASE-LIKE PROTEIN-RELATED"/>
    <property type="match status" value="1"/>
</dbReference>
<accession>A0AAF0UAE5</accession>
<feature type="domain" description="Reverse transcriptase" evidence="1">
    <location>
        <begin position="64"/>
        <end position="401"/>
    </location>
</feature>
<protein>
    <recommendedName>
        <fullName evidence="1">Reverse transcriptase domain-containing protein</fullName>
    </recommendedName>
</protein>
<feature type="domain" description="Reverse transcriptase" evidence="1">
    <location>
        <begin position="435"/>
        <end position="696"/>
    </location>
</feature>
<dbReference type="CDD" id="cd01650">
    <property type="entry name" value="RT_nLTR_like"/>
    <property type="match status" value="1"/>
</dbReference>
<dbReference type="InterPro" id="IPR043502">
    <property type="entry name" value="DNA/RNA_pol_sf"/>
</dbReference>
<dbReference type="InterPro" id="IPR052343">
    <property type="entry name" value="Retrotransposon-Effector_Assoc"/>
</dbReference>
<evidence type="ECO:0000313" key="3">
    <source>
        <dbReference type="Proteomes" id="UP001234989"/>
    </source>
</evidence>
<dbReference type="EMBL" id="CP133619">
    <property type="protein sequence ID" value="WMV42430.1"/>
    <property type="molecule type" value="Genomic_DNA"/>
</dbReference>
<dbReference type="PROSITE" id="PS50878">
    <property type="entry name" value="RT_POL"/>
    <property type="match status" value="2"/>
</dbReference>
<organism evidence="2 3">
    <name type="scientific">Solanum verrucosum</name>
    <dbReference type="NCBI Taxonomy" id="315347"/>
    <lineage>
        <taxon>Eukaryota</taxon>
        <taxon>Viridiplantae</taxon>
        <taxon>Streptophyta</taxon>
        <taxon>Embryophyta</taxon>
        <taxon>Tracheophyta</taxon>
        <taxon>Spermatophyta</taxon>
        <taxon>Magnoliopsida</taxon>
        <taxon>eudicotyledons</taxon>
        <taxon>Gunneridae</taxon>
        <taxon>Pentapetalae</taxon>
        <taxon>asterids</taxon>
        <taxon>lamiids</taxon>
        <taxon>Solanales</taxon>
        <taxon>Solanaceae</taxon>
        <taxon>Solanoideae</taxon>
        <taxon>Solaneae</taxon>
        <taxon>Solanum</taxon>
    </lineage>
</organism>
<gene>
    <name evidence="2" type="ORF">MTR67_035815</name>
</gene>
<dbReference type="AlphaFoldDB" id="A0AAF0UAE5"/>
<name>A0AAF0UAE5_SOLVR</name>
<evidence type="ECO:0000259" key="1">
    <source>
        <dbReference type="PROSITE" id="PS50878"/>
    </source>
</evidence>
<evidence type="ECO:0000313" key="2">
    <source>
        <dbReference type="EMBL" id="WMV42430.1"/>
    </source>
</evidence>
<proteinExistence type="predicted"/>
<dbReference type="Pfam" id="PF00078">
    <property type="entry name" value="RVT_1"/>
    <property type="match status" value="2"/>
</dbReference>
<reference evidence="2" key="1">
    <citation type="submission" date="2023-08" db="EMBL/GenBank/DDBJ databases">
        <title>A de novo genome assembly of Solanum verrucosum Schlechtendal, a Mexican diploid species geographically isolated from the other diploid A-genome species in potato relatives.</title>
        <authorList>
            <person name="Hosaka K."/>
        </authorList>
    </citation>
    <scope>NUCLEOTIDE SEQUENCE</scope>
    <source>
        <tissue evidence="2">Young leaves</tissue>
    </source>
</reference>
<dbReference type="SUPFAM" id="SSF56672">
    <property type="entry name" value="DNA/RNA polymerases"/>
    <property type="match status" value="2"/>
</dbReference>
<sequence length="720" mass="82528">MYPWPVINREEQQDLQKPFEEDEVLKRLKACAIDKAPGPDGYTMGFFVKCWEILKGDVMATIRKFHSQEVFEKSLNATYIALIPKKNGAKELRDFRPISLIGSVYKLISKILTERLKKVMPFHQNEVFERSLNATFVVLIPKKLGAAELKDFRPISLIGGMYKIIAKLITERMKTVMGRLIDEHQMTFLKDRQIMDASLLANELVDSREKQKIPGILCKLDIEKAYDHVNWNYLWKVLSEMGFGRKWVNWIKFCVSTVKFSIIINGSPEGFFQSQRGLRQGDPMSPFLFLLAMEGLNYMVRKANEMGWIRGFGAHTNRANNMEVTHLLYADDSLVFCGAEVSQIRHLRAILTIFEGISGLHVNWQKSCLFPVNQVNDMQGLADNLGCQVASLPTKYLGMPLGAKNKKLEVWSEVLERSERKLTRWKSQYISLGGRLTLIKSVLDALPTYMLSLFPLPKSIGKKLNKLRRVFLWQGNKEKQGYNLVKWEEVTMSKAQGGRQITDAVLIANECLDSRVKDKIPGIMCKLDIEKTYDHVNWEYLLGILHSMGFGRKWIRWIRFCISTVKFSILINGSPEGFFPASRGLRQGDPLSPFLFLLVMEGLNNMIKTTHRNDWIRGFNVVKEMNTRLEITHPQYADDTLIFCDAEDSQLKILRIVLILFESVLGLHINWRKSHIFPINDVPRIQNLGDLLGGEIGQLPATYLEYIDDPVAIVDILGSL</sequence>
<dbReference type="InterPro" id="IPR000477">
    <property type="entry name" value="RT_dom"/>
</dbReference>